<dbReference type="Gene3D" id="3.20.20.330">
    <property type="entry name" value="Homocysteine-binding-like domain"/>
    <property type="match status" value="1"/>
</dbReference>
<dbReference type="Pfam" id="PF02219">
    <property type="entry name" value="MTHFR"/>
    <property type="match status" value="1"/>
</dbReference>
<feature type="coiled-coil region" evidence="9">
    <location>
        <begin position="289"/>
        <end position="316"/>
    </location>
</feature>
<dbReference type="eggNOG" id="COG0646">
    <property type="taxonomic scope" value="Bacteria"/>
</dbReference>
<comment type="cofactor">
    <cofactor evidence="8">
        <name>Zn(2+)</name>
        <dbReference type="ChEBI" id="CHEBI:29105"/>
    </cofactor>
</comment>
<feature type="binding site" evidence="8">
    <location>
        <position position="195"/>
    </location>
    <ligand>
        <name>Zn(2+)</name>
        <dbReference type="ChEBI" id="CHEBI:29105"/>
    </ligand>
</feature>
<feature type="binding site" evidence="8">
    <location>
        <position position="259"/>
    </location>
    <ligand>
        <name>Zn(2+)</name>
        <dbReference type="ChEBI" id="CHEBI:29105"/>
    </ligand>
</feature>
<dbReference type="PANTHER" id="PTHR11103">
    <property type="entry name" value="SLR1189 PROTEIN"/>
    <property type="match status" value="1"/>
</dbReference>
<dbReference type="InterPro" id="IPR029041">
    <property type="entry name" value="FAD-linked_oxidoreductase-like"/>
</dbReference>
<sequence length="609" mass="67936">MNLNERLLIFDGAMGTYYASSCNNPLPKCELANIHDKKTILNIHKEYIKAGAGAIKTNTFGANKISLECDFDVMKEAIVSGYEIAKEATEGTDVLVFADIGPIPFLEKVDLWVGYKEIIDIFLSLGASNFIFETFSSDEYLIEISEYIKEKNSKAFILTEFAVSPEGVTRLGKSGKKLLNTMLKAKTIDACGFNCFSGPYHLLQYSKTLDIKDKTISMMPNSGYPSMINNRVFFDNTKEYFAEQMLEIARQGVTILGGCCGTTPEYIKEMVDKLKGLEVHNILNDGRQIETTEGLKQEKLQEKKALTEEVKDEKRVNKNPLLEKLERGEKIIAVELDPPINTEIDFFISGAKRLKGQGIDAITIADCPIARARVDSSLLACKLKRELDITAIPHMTCRDRNINATKALLLGLNVEGINNVLVVTGDPIPSADREEIKGVFSFNSSILSSYIRELNETTFSSPFNVCGALNLNVRNFSNELEKAQKKIDNGITMFLTQPVLTEEAMENLKLARKKLNAKILGGIIPVVSYRNACFMNNEISGINVSEEIIERYKDVSKEEATRLAVEISTGIATEMSSYVDGFYIITPFKRIDIVSEIVSNIKNNIFTYN</sequence>
<evidence type="ECO:0000256" key="3">
    <source>
        <dbReference type="ARBA" id="ARBA00022603"/>
    </source>
</evidence>
<dbReference type="GO" id="GO:0046872">
    <property type="term" value="F:metal ion binding"/>
    <property type="evidence" value="ECO:0007669"/>
    <property type="project" value="UniProtKB-KW"/>
</dbReference>
<dbReference type="SUPFAM" id="SSF82282">
    <property type="entry name" value="Homocysteine S-methyltransferase"/>
    <property type="match status" value="1"/>
</dbReference>
<keyword evidence="6" id="KW-0274">FAD</keyword>
<gene>
    <name evidence="11" type="ordered locus">Clocel_0504</name>
</gene>
<keyword evidence="12" id="KW-1185">Reference proteome</keyword>
<keyword evidence="3 8" id="KW-0489">Methyltransferase</keyword>
<dbReference type="EMBL" id="CP002160">
    <property type="protein sequence ID" value="ADL50279.1"/>
    <property type="molecule type" value="Genomic_DNA"/>
</dbReference>
<comment type="pathway">
    <text evidence="2">One-carbon metabolism; tetrahydrofolate interconversion.</text>
</comment>
<dbReference type="GO" id="GO:0035999">
    <property type="term" value="P:tetrahydrofolate interconversion"/>
    <property type="evidence" value="ECO:0007669"/>
    <property type="project" value="UniProtKB-UniPathway"/>
</dbReference>
<dbReference type="AlphaFoldDB" id="D9SQZ1"/>
<evidence type="ECO:0000256" key="5">
    <source>
        <dbReference type="ARBA" id="ARBA00022679"/>
    </source>
</evidence>
<evidence type="ECO:0000256" key="8">
    <source>
        <dbReference type="PROSITE-ProRule" id="PRU00333"/>
    </source>
</evidence>
<keyword evidence="8" id="KW-0479">Metal-binding</keyword>
<dbReference type="Gene3D" id="3.20.20.220">
    <property type="match status" value="1"/>
</dbReference>
<keyword evidence="8" id="KW-0862">Zinc</keyword>
<comment type="cofactor">
    <cofactor evidence="1">
        <name>FAD</name>
        <dbReference type="ChEBI" id="CHEBI:57692"/>
    </cofactor>
</comment>
<keyword evidence="4" id="KW-0285">Flavoprotein</keyword>
<evidence type="ECO:0000256" key="9">
    <source>
        <dbReference type="SAM" id="Coils"/>
    </source>
</evidence>
<dbReference type="NCBIfam" id="NF006396">
    <property type="entry name" value="PRK08645.1"/>
    <property type="match status" value="1"/>
</dbReference>
<dbReference type="InterPro" id="IPR036589">
    <property type="entry name" value="HCY_dom_sf"/>
</dbReference>
<dbReference type="SUPFAM" id="SSF51730">
    <property type="entry name" value="FAD-linked oxidoreductase"/>
    <property type="match status" value="1"/>
</dbReference>
<dbReference type="UniPathway" id="UPA00193"/>
<dbReference type="eggNOG" id="COG0685">
    <property type="taxonomic scope" value="Bacteria"/>
</dbReference>
<dbReference type="CDD" id="cd00537">
    <property type="entry name" value="MTHFR"/>
    <property type="match status" value="1"/>
</dbReference>
<feature type="binding site" evidence="8">
    <location>
        <position position="260"/>
    </location>
    <ligand>
        <name>Zn(2+)</name>
        <dbReference type="ChEBI" id="CHEBI:29105"/>
    </ligand>
</feature>
<keyword evidence="5 8" id="KW-0808">Transferase</keyword>
<dbReference type="STRING" id="573061.Clocel_0504"/>
<evidence type="ECO:0000313" key="12">
    <source>
        <dbReference type="Proteomes" id="UP000002730"/>
    </source>
</evidence>
<dbReference type="Proteomes" id="UP000002730">
    <property type="component" value="Chromosome"/>
</dbReference>
<name>D9SQZ1_CLOC7</name>
<dbReference type="KEGG" id="ccb:Clocel_0504"/>
<evidence type="ECO:0000259" key="10">
    <source>
        <dbReference type="PROSITE" id="PS50970"/>
    </source>
</evidence>
<dbReference type="PANTHER" id="PTHR11103:SF18">
    <property type="entry name" value="SLR1189 PROTEIN"/>
    <property type="match status" value="1"/>
</dbReference>
<dbReference type="GO" id="GO:0004489">
    <property type="term" value="F:methylenetetrahydrofolate reductase [NAD(P)H] activity"/>
    <property type="evidence" value="ECO:0007669"/>
    <property type="project" value="InterPro"/>
</dbReference>
<dbReference type="InterPro" id="IPR003171">
    <property type="entry name" value="Mehydrof_redctse-like"/>
</dbReference>
<keyword evidence="7" id="KW-0560">Oxidoreductase</keyword>
<reference evidence="11 12" key="1">
    <citation type="submission" date="2010-08" db="EMBL/GenBank/DDBJ databases">
        <title>Complete sequence of Clostridium cellulovorans 743B.</title>
        <authorList>
            <consortium name="US DOE Joint Genome Institute"/>
            <person name="Lucas S."/>
            <person name="Copeland A."/>
            <person name="Lapidus A."/>
            <person name="Cheng J.-F."/>
            <person name="Bruce D."/>
            <person name="Goodwin L."/>
            <person name="Pitluck S."/>
            <person name="Chertkov O."/>
            <person name="Detter J.C."/>
            <person name="Han C."/>
            <person name="Tapia R."/>
            <person name="Land M."/>
            <person name="Hauser L."/>
            <person name="Chang Y.-J."/>
            <person name="Jeffries C."/>
            <person name="Kyrpides N."/>
            <person name="Ivanova N."/>
            <person name="Mikhailova N."/>
            <person name="Hemme C.L."/>
            <person name="Woyke T."/>
        </authorList>
    </citation>
    <scope>NUCLEOTIDE SEQUENCE [LARGE SCALE GENOMIC DNA]</scope>
    <source>
        <strain evidence="12">ATCC 35296 / DSM 3052 / OCM 3 / 743B</strain>
    </source>
</reference>
<evidence type="ECO:0000256" key="2">
    <source>
        <dbReference type="ARBA" id="ARBA00004777"/>
    </source>
</evidence>
<accession>D9SQZ1</accession>
<dbReference type="RefSeq" id="WP_010074950.1">
    <property type="nucleotide sequence ID" value="NC_014393.1"/>
</dbReference>
<keyword evidence="9" id="KW-0175">Coiled coil</keyword>
<proteinExistence type="predicted"/>
<evidence type="ECO:0000256" key="7">
    <source>
        <dbReference type="ARBA" id="ARBA00023002"/>
    </source>
</evidence>
<dbReference type="GO" id="GO:0008168">
    <property type="term" value="F:methyltransferase activity"/>
    <property type="evidence" value="ECO:0007669"/>
    <property type="project" value="UniProtKB-UniRule"/>
</dbReference>
<evidence type="ECO:0000313" key="11">
    <source>
        <dbReference type="EMBL" id="ADL50279.1"/>
    </source>
</evidence>
<dbReference type="OrthoDB" id="9803687at2"/>
<dbReference type="GO" id="GO:0006555">
    <property type="term" value="P:methionine metabolic process"/>
    <property type="evidence" value="ECO:0007669"/>
    <property type="project" value="InterPro"/>
</dbReference>
<organism evidence="11 12">
    <name type="scientific">Clostridium cellulovorans (strain ATCC 35296 / DSM 3052 / OCM 3 / 743B)</name>
    <dbReference type="NCBI Taxonomy" id="573061"/>
    <lineage>
        <taxon>Bacteria</taxon>
        <taxon>Bacillati</taxon>
        <taxon>Bacillota</taxon>
        <taxon>Clostridia</taxon>
        <taxon>Eubacteriales</taxon>
        <taxon>Clostridiaceae</taxon>
        <taxon>Clostridium</taxon>
    </lineage>
</organism>
<dbReference type="GO" id="GO:0032259">
    <property type="term" value="P:methylation"/>
    <property type="evidence" value="ECO:0007669"/>
    <property type="project" value="UniProtKB-KW"/>
</dbReference>
<dbReference type="InterPro" id="IPR003726">
    <property type="entry name" value="HCY_dom"/>
</dbReference>
<evidence type="ECO:0000256" key="1">
    <source>
        <dbReference type="ARBA" id="ARBA00001974"/>
    </source>
</evidence>
<dbReference type="HOGENOM" id="CLU_453272_0_0_9"/>
<evidence type="ECO:0000256" key="4">
    <source>
        <dbReference type="ARBA" id="ARBA00022630"/>
    </source>
</evidence>
<protein>
    <submittedName>
        <fullName evidence="11">Homocysteine S-methyltransferase</fullName>
    </submittedName>
</protein>
<dbReference type="Pfam" id="PF02574">
    <property type="entry name" value="S-methyl_trans"/>
    <property type="match status" value="1"/>
</dbReference>
<feature type="domain" description="Hcy-binding" evidence="10">
    <location>
        <begin position="1"/>
        <end position="274"/>
    </location>
</feature>
<evidence type="ECO:0000256" key="6">
    <source>
        <dbReference type="ARBA" id="ARBA00022827"/>
    </source>
</evidence>
<dbReference type="PROSITE" id="PS50970">
    <property type="entry name" value="HCY"/>
    <property type="match status" value="1"/>
</dbReference>